<gene>
    <name evidence="1" type="primary">ccgAII</name>
    <name evidence="1" type="ORF">XAC3562_450018</name>
</gene>
<dbReference type="KEGG" id="xcn:J169_02401"/>
<protein>
    <submittedName>
        <fullName evidence="1">Plasmid-related protein</fullName>
    </submittedName>
</protein>
<dbReference type="Proteomes" id="UP000052230">
    <property type="component" value="Unassembled WGS sequence"/>
</dbReference>
<dbReference type="EMBL" id="CCXZ01000139">
    <property type="protein sequence ID" value="CEG16599.1"/>
    <property type="molecule type" value="Genomic_DNA"/>
</dbReference>
<name>A0A0U5FE10_XANCI</name>
<dbReference type="KEGG" id="xcr:J163_02388"/>
<reference evidence="1 2" key="1">
    <citation type="submission" date="2014-09" db="EMBL/GenBank/DDBJ databases">
        <authorList>
            <person name="Regsiter A."/>
        </authorList>
    </citation>
    <scope>NUCLEOTIDE SEQUENCE [LARGE SCALE GENOMIC DNA]</scope>
</reference>
<accession>A0A0U5FE10</accession>
<sequence length="114" mass="12488">MSTIHCSTASPHPDGMPHAFDESSWRTVCDEVATRANKGCGLSHDYYVACFSSTIDALAGRLPEDQREQALKIAREWDYATPAERRESQMWNAENGYCSHGIELGCCPAGCGSD</sequence>
<dbReference type="KEGG" id="xcw:J162_02393"/>
<dbReference type="RefSeq" id="WP_011051445.1">
    <property type="nucleotide sequence ID" value="NZ_CAVLHP010000042.1"/>
</dbReference>
<dbReference type="KEGG" id="xcf:J172_02395"/>
<proteinExistence type="predicted"/>
<dbReference type="PATRIC" id="fig|434928.28.peg.2452"/>
<dbReference type="KEGG" id="xcu:J159_02392"/>
<dbReference type="GeneID" id="66911354"/>
<comment type="caution">
    <text evidence="1">The sequence shown here is derived from an EMBL/GenBank/DDBJ whole genome shotgun (WGS) entry which is preliminary data.</text>
</comment>
<evidence type="ECO:0000313" key="2">
    <source>
        <dbReference type="Proteomes" id="UP000052230"/>
    </source>
</evidence>
<dbReference type="KEGG" id="xcm:J164_02390"/>
<dbReference type="OMA" id="CGLSWDH"/>
<keyword evidence="2" id="KW-1185">Reference proteome</keyword>
<dbReference type="AlphaFoldDB" id="A0A0U5FE10"/>
<organism evidence="1 2">
    <name type="scientific">Xanthomonas citri pv. citri</name>
    <dbReference type="NCBI Taxonomy" id="611301"/>
    <lineage>
        <taxon>Bacteria</taxon>
        <taxon>Pseudomonadati</taxon>
        <taxon>Pseudomonadota</taxon>
        <taxon>Gammaproteobacteria</taxon>
        <taxon>Lysobacterales</taxon>
        <taxon>Lysobacteraceae</taxon>
        <taxon>Xanthomonas</taxon>
    </lineage>
</organism>
<evidence type="ECO:0000313" key="1">
    <source>
        <dbReference type="EMBL" id="CEG16599.1"/>
    </source>
</evidence>